<dbReference type="CDD" id="cd12087">
    <property type="entry name" value="TM_EGFR-like"/>
    <property type="match status" value="1"/>
</dbReference>
<dbReference type="AlphaFoldDB" id="A0A9P5Q5T9"/>
<feature type="transmembrane region" description="Helical" evidence="2">
    <location>
        <begin position="167"/>
        <end position="190"/>
    </location>
</feature>
<keyword evidence="2" id="KW-0812">Transmembrane</keyword>
<organism evidence="3 4">
    <name type="scientific">Rhodocollybia butyracea</name>
    <dbReference type="NCBI Taxonomy" id="206335"/>
    <lineage>
        <taxon>Eukaryota</taxon>
        <taxon>Fungi</taxon>
        <taxon>Dikarya</taxon>
        <taxon>Basidiomycota</taxon>
        <taxon>Agaricomycotina</taxon>
        <taxon>Agaricomycetes</taxon>
        <taxon>Agaricomycetidae</taxon>
        <taxon>Agaricales</taxon>
        <taxon>Marasmiineae</taxon>
        <taxon>Omphalotaceae</taxon>
        <taxon>Rhodocollybia</taxon>
    </lineage>
</organism>
<dbReference type="Proteomes" id="UP000772434">
    <property type="component" value="Unassembled WGS sequence"/>
</dbReference>
<feature type="compositionally biased region" description="Polar residues" evidence="1">
    <location>
        <begin position="136"/>
        <end position="152"/>
    </location>
</feature>
<evidence type="ECO:0000313" key="3">
    <source>
        <dbReference type="EMBL" id="KAF9075112.1"/>
    </source>
</evidence>
<dbReference type="EMBL" id="JADNRY010000010">
    <property type="protein sequence ID" value="KAF9075112.1"/>
    <property type="molecule type" value="Genomic_DNA"/>
</dbReference>
<evidence type="ECO:0000256" key="1">
    <source>
        <dbReference type="SAM" id="MobiDB-lite"/>
    </source>
</evidence>
<evidence type="ECO:0000256" key="2">
    <source>
        <dbReference type="SAM" id="Phobius"/>
    </source>
</evidence>
<gene>
    <name evidence="3" type="ORF">BDP27DRAFT_1415490</name>
</gene>
<feature type="region of interest" description="Disordered" evidence="1">
    <location>
        <begin position="227"/>
        <end position="279"/>
    </location>
</feature>
<keyword evidence="2" id="KW-1133">Transmembrane helix</keyword>
<dbReference type="OrthoDB" id="2576311at2759"/>
<proteinExistence type="predicted"/>
<protein>
    <submittedName>
        <fullName evidence="3">Uncharacterized protein</fullName>
    </submittedName>
</protein>
<evidence type="ECO:0000313" key="4">
    <source>
        <dbReference type="Proteomes" id="UP000772434"/>
    </source>
</evidence>
<feature type="region of interest" description="Disordered" evidence="1">
    <location>
        <begin position="136"/>
        <end position="161"/>
    </location>
</feature>
<accession>A0A9P5Q5T9</accession>
<name>A0A9P5Q5T9_9AGAR</name>
<keyword evidence="2" id="KW-0472">Membrane</keyword>
<sequence length="279" mass="29834">MNSTGITCVKFQWSSNSLGQNPCEIAERLNSACTTSNGSYFPELDAQVPFTLSSEDQNPCVCTSVVYNLVSLCRLCQTVDGLTYATWTQWTTNCSTLQTGFPMGIPSGTAVPAWAYQNVTQTNAFNETLAAEVATNNHTESSSAPVPSSTNAPLPASDLSKPKNKTAAIVGGVIAGLIGVALLALIVFWLQRRKRARSAPSTAYLETRQGPSAADTSFRGQYAPIGVSKHESKSGPPHLPYHLDLRSPDDSDFSFDPYDPSLTGSLSKESKEETISSPP</sequence>
<feature type="compositionally biased region" description="Basic and acidic residues" evidence="1">
    <location>
        <begin position="268"/>
        <end position="279"/>
    </location>
</feature>
<keyword evidence="4" id="KW-1185">Reference proteome</keyword>
<feature type="region of interest" description="Disordered" evidence="1">
    <location>
        <begin position="199"/>
        <end position="218"/>
    </location>
</feature>
<reference evidence="3" key="1">
    <citation type="submission" date="2020-11" db="EMBL/GenBank/DDBJ databases">
        <authorList>
            <consortium name="DOE Joint Genome Institute"/>
            <person name="Ahrendt S."/>
            <person name="Riley R."/>
            <person name="Andreopoulos W."/>
            <person name="Labutti K."/>
            <person name="Pangilinan J."/>
            <person name="Ruiz-Duenas F.J."/>
            <person name="Barrasa J.M."/>
            <person name="Sanchez-Garcia M."/>
            <person name="Camarero S."/>
            <person name="Miyauchi S."/>
            <person name="Serrano A."/>
            <person name="Linde D."/>
            <person name="Babiker R."/>
            <person name="Drula E."/>
            <person name="Ayuso-Fernandez I."/>
            <person name="Pacheco R."/>
            <person name="Padilla G."/>
            <person name="Ferreira P."/>
            <person name="Barriuso J."/>
            <person name="Kellner H."/>
            <person name="Castanera R."/>
            <person name="Alfaro M."/>
            <person name="Ramirez L."/>
            <person name="Pisabarro A.G."/>
            <person name="Kuo A."/>
            <person name="Tritt A."/>
            <person name="Lipzen A."/>
            <person name="He G."/>
            <person name="Yan M."/>
            <person name="Ng V."/>
            <person name="Cullen D."/>
            <person name="Martin F."/>
            <person name="Rosso M.-N."/>
            <person name="Henrissat B."/>
            <person name="Hibbett D."/>
            <person name="Martinez A.T."/>
            <person name="Grigoriev I.V."/>
        </authorList>
    </citation>
    <scope>NUCLEOTIDE SEQUENCE</scope>
    <source>
        <strain evidence="3">AH 40177</strain>
    </source>
</reference>
<comment type="caution">
    <text evidence="3">The sequence shown here is derived from an EMBL/GenBank/DDBJ whole genome shotgun (WGS) entry which is preliminary data.</text>
</comment>